<evidence type="ECO:0000313" key="1">
    <source>
        <dbReference type="EMBL" id="JAH22980.1"/>
    </source>
</evidence>
<dbReference type="AlphaFoldDB" id="A0A0E9R3D0"/>
<sequence length="27" mass="3317">MHIFHNSLGYYSRTRPIHFPMIICIIR</sequence>
<name>A0A0E9R3D0_ANGAN</name>
<organism evidence="1">
    <name type="scientific">Anguilla anguilla</name>
    <name type="common">European freshwater eel</name>
    <name type="synonym">Muraena anguilla</name>
    <dbReference type="NCBI Taxonomy" id="7936"/>
    <lineage>
        <taxon>Eukaryota</taxon>
        <taxon>Metazoa</taxon>
        <taxon>Chordata</taxon>
        <taxon>Craniata</taxon>
        <taxon>Vertebrata</taxon>
        <taxon>Euteleostomi</taxon>
        <taxon>Actinopterygii</taxon>
        <taxon>Neopterygii</taxon>
        <taxon>Teleostei</taxon>
        <taxon>Anguilliformes</taxon>
        <taxon>Anguillidae</taxon>
        <taxon>Anguilla</taxon>
    </lineage>
</organism>
<reference evidence="1" key="2">
    <citation type="journal article" date="2015" name="Fish Shellfish Immunol.">
        <title>Early steps in the European eel (Anguilla anguilla)-Vibrio vulnificus interaction in the gills: Role of the RtxA13 toxin.</title>
        <authorList>
            <person name="Callol A."/>
            <person name="Pajuelo D."/>
            <person name="Ebbesson L."/>
            <person name="Teles M."/>
            <person name="MacKenzie S."/>
            <person name="Amaro C."/>
        </authorList>
    </citation>
    <scope>NUCLEOTIDE SEQUENCE</scope>
</reference>
<dbReference type="EMBL" id="GBXM01085597">
    <property type="protein sequence ID" value="JAH22980.1"/>
    <property type="molecule type" value="Transcribed_RNA"/>
</dbReference>
<protein>
    <submittedName>
        <fullName evidence="1">Uncharacterized protein</fullName>
    </submittedName>
</protein>
<accession>A0A0E9R3D0</accession>
<reference evidence="1" key="1">
    <citation type="submission" date="2014-11" db="EMBL/GenBank/DDBJ databases">
        <authorList>
            <person name="Amaro Gonzalez C."/>
        </authorList>
    </citation>
    <scope>NUCLEOTIDE SEQUENCE</scope>
</reference>
<proteinExistence type="predicted"/>